<dbReference type="InterPro" id="IPR005064">
    <property type="entry name" value="BUG"/>
</dbReference>
<evidence type="ECO:0000256" key="1">
    <source>
        <dbReference type="ARBA" id="ARBA00006987"/>
    </source>
</evidence>
<dbReference type="RefSeq" id="WP_366922048.1">
    <property type="nucleotide sequence ID" value="NZ_CP121694.1"/>
</dbReference>
<gene>
    <name evidence="4" type="ORF">MFMK1_002478</name>
</gene>
<feature type="region of interest" description="Disordered" evidence="2">
    <location>
        <begin position="29"/>
        <end position="49"/>
    </location>
</feature>
<feature type="compositionally biased region" description="Basic and acidic residues" evidence="2">
    <location>
        <begin position="30"/>
        <end position="49"/>
    </location>
</feature>
<protein>
    <submittedName>
        <fullName evidence="4">Tripartite tricarboxylate transporter substrate binding protein</fullName>
    </submittedName>
</protein>
<keyword evidence="5" id="KW-1185">Reference proteome</keyword>
<dbReference type="PANTHER" id="PTHR42928:SF5">
    <property type="entry name" value="BLR1237 PROTEIN"/>
    <property type="match status" value="1"/>
</dbReference>
<dbReference type="SUPFAM" id="SSF53850">
    <property type="entry name" value="Periplasmic binding protein-like II"/>
    <property type="match status" value="1"/>
</dbReference>
<proteinExistence type="inferred from homology"/>
<name>A0AAU0UR12_9FIRM</name>
<keyword evidence="3" id="KW-0732">Signal</keyword>
<evidence type="ECO:0000256" key="3">
    <source>
        <dbReference type="SAM" id="SignalP"/>
    </source>
</evidence>
<accession>A0AAU0UR12</accession>
<reference evidence="4 5" key="1">
    <citation type="submission" date="2023-04" db="EMBL/GenBank/DDBJ databases">
        <authorList>
            <person name="Hsu D."/>
        </authorList>
    </citation>
    <scope>NUCLEOTIDE SEQUENCE [LARGE SCALE GENOMIC DNA]</scope>
    <source>
        <strain evidence="4 5">MK1</strain>
    </source>
</reference>
<dbReference type="PANTHER" id="PTHR42928">
    <property type="entry name" value="TRICARBOXYLATE-BINDING PROTEIN"/>
    <property type="match status" value="1"/>
</dbReference>
<feature type="signal peptide" evidence="3">
    <location>
        <begin position="1"/>
        <end position="22"/>
    </location>
</feature>
<dbReference type="Gene3D" id="3.40.190.10">
    <property type="entry name" value="Periplasmic binding protein-like II"/>
    <property type="match status" value="1"/>
</dbReference>
<dbReference type="InterPro" id="IPR042100">
    <property type="entry name" value="Bug_dom1"/>
</dbReference>
<dbReference type="CDD" id="cd07012">
    <property type="entry name" value="PBP2_Bug_TTT"/>
    <property type="match status" value="1"/>
</dbReference>
<dbReference type="Gene3D" id="3.40.190.150">
    <property type="entry name" value="Bordetella uptake gene, domain 1"/>
    <property type="match status" value="1"/>
</dbReference>
<dbReference type="PIRSF" id="PIRSF017082">
    <property type="entry name" value="YflP"/>
    <property type="match status" value="1"/>
</dbReference>
<dbReference type="Proteomes" id="UP001329915">
    <property type="component" value="Chromosome"/>
</dbReference>
<dbReference type="KEGG" id="dbc:MFMK1_002478"/>
<dbReference type="AlphaFoldDB" id="A0AAU0UR12"/>
<sequence>MKVSKKWFLLVICLMLAVVLVAGCGQQPTAEKEQPKSEEQGQQEAKADEWPKDPINIVVPYSTGGTTDRLARAIAPFLQKELGVPVVIENRSGGGGLVGTQAHFLNDSDDGSYLVYTLQPYLSGQIIRGSDFGLNDFDYLGVTYWSPQAIFVQKDSPYKTFEDLVKALQEDASKVKYSYIPSSWSQVASAQLDELAGQEATGVPYDGGGPQRMAVVSGEVDYTITELHGTMSSVGEDIRTLALFDEEESKDFPGIPLANDILQEMGLPKMPIMSNFRFLMVKKGFKEKYPDRWDKLEGALNKAFENPEMQDFVEKQKLSVYWKGPDFATKAVKDSDQTCQKFKRFWEN</sequence>
<dbReference type="EMBL" id="CP121694">
    <property type="protein sequence ID" value="WRO22640.1"/>
    <property type="molecule type" value="Genomic_DNA"/>
</dbReference>
<comment type="similarity">
    <text evidence="1">Belongs to the UPF0065 (bug) family.</text>
</comment>
<evidence type="ECO:0000313" key="4">
    <source>
        <dbReference type="EMBL" id="WRO22640.1"/>
    </source>
</evidence>
<dbReference type="PROSITE" id="PS51257">
    <property type="entry name" value="PROKAR_LIPOPROTEIN"/>
    <property type="match status" value="1"/>
</dbReference>
<evidence type="ECO:0000313" key="5">
    <source>
        <dbReference type="Proteomes" id="UP001329915"/>
    </source>
</evidence>
<feature type="chain" id="PRO_5043591562" evidence="3">
    <location>
        <begin position="23"/>
        <end position="348"/>
    </location>
</feature>
<evidence type="ECO:0000256" key="2">
    <source>
        <dbReference type="SAM" id="MobiDB-lite"/>
    </source>
</evidence>
<dbReference type="Pfam" id="PF03401">
    <property type="entry name" value="TctC"/>
    <property type="match status" value="1"/>
</dbReference>
<organism evidence="4 5">
    <name type="scientific">Metallumcola ferriviriculae</name>
    <dbReference type="NCBI Taxonomy" id="3039180"/>
    <lineage>
        <taxon>Bacteria</taxon>
        <taxon>Bacillati</taxon>
        <taxon>Bacillota</taxon>
        <taxon>Clostridia</taxon>
        <taxon>Neomoorellales</taxon>
        <taxon>Desulfitibacteraceae</taxon>
        <taxon>Metallumcola</taxon>
    </lineage>
</organism>